<feature type="compositionally biased region" description="Polar residues" evidence="1">
    <location>
        <begin position="287"/>
        <end position="297"/>
    </location>
</feature>
<feature type="transmembrane region" description="Helical" evidence="2">
    <location>
        <begin position="189"/>
        <end position="209"/>
    </location>
</feature>
<feature type="transmembrane region" description="Helical" evidence="2">
    <location>
        <begin position="41"/>
        <end position="60"/>
    </location>
</feature>
<comment type="caution">
    <text evidence="3">The sequence shown here is derived from an EMBL/GenBank/DDBJ whole genome shotgun (WGS) entry which is preliminary data.</text>
</comment>
<keyword evidence="2" id="KW-0812">Transmembrane</keyword>
<protein>
    <submittedName>
        <fullName evidence="3">Uncharacterized protein</fullName>
    </submittedName>
</protein>
<evidence type="ECO:0000313" key="4">
    <source>
        <dbReference type="Proteomes" id="UP000193411"/>
    </source>
</evidence>
<feature type="region of interest" description="Disordered" evidence="1">
    <location>
        <begin position="254"/>
        <end position="297"/>
    </location>
</feature>
<accession>A0A1Y2HHY6</accession>
<organism evidence="3 4">
    <name type="scientific">Catenaria anguillulae PL171</name>
    <dbReference type="NCBI Taxonomy" id="765915"/>
    <lineage>
        <taxon>Eukaryota</taxon>
        <taxon>Fungi</taxon>
        <taxon>Fungi incertae sedis</taxon>
        <taxon>Blastocladiomycota</taxon>
        <taxon>Blastocladiomycetes</taxon>
        <taxon>Blastocladiales</taxon>
        <taxon>Catenariaceae</taxon>
        <taxon>Catenaria</taxon>
    </lineage>
</organism>
<dbReference type="AlphaFoldDB" id="A0A1Y2HHY6"/>
<feature type="transmembrane region" description="Helical" evidence="2">
    <location>
        <begin position="157"/>
        <end position="177"/>
    </location>
</feature>
<keyword evidence="4" id="KW-1185">Reference proteome</keyword>
<keyword evidence="2" id="KW-1133">Transmembrane helix</keyword>
<reference evidence="3 4" key="1">
    <citation type="submission" date="2016-07" db="EMBL/GenBank/DDBJ databases">
        <title>Pervasive Adenine N6-methylation of Active Genes in Fungi.</title>
        <authorList>
            <consortium name="DOE Joint Genome Institute"/>
            <person name="Mondo S.J."/>
            <person name="Dannebaum R.O."/>
            <person name="Kuo R.C."/>
            <person name="Labutti K."/>
            <person name="Haridas S."/>
            <person name="Kuo A."/>
            <person name="Salamov A."/>
            <person name="Ahrendt S.R."/>
            <person name="Lipzen A."/>
            <person name="Sullivan W."/>
            <person name="Andreopoulos W.B."/>
            <person name="Clum A."/>
            <person name="Lindquist E."/>
            <person name="Daum C."/>
            <person name="Ramamoorthy G.K."/>
            <person name="Gryganskyi A."/>
            <person name="Culley D."/>
            <person name="Magnuson J.K."/>
            <person name="James T.Y."/>
            <person name="O'Malley M.A."/>
            <person name="Stajich J.E."/>
            <person name="Spatafora J.W."/>
            <person name="Visel A."/>
            <person name="Grigoriev I.V."/>
        </authorList>
    </citation>
    <scope>NUCLEOTIDE SEQUENCE [LARGE SCALE GENOMIC DNA]</scope>
    <source>
        <strain evidence="3 4">PL171</strain>
    </source>
</reference>
<evidence type="ECO:0000313" key="3">
    <source>
        <dbReference type="EMBL" id="ORZ34175.1"/>
    </source>
</evidence>
<sequence length="297" mass="32852">MPRTFQDVNDIVHSWLLGAFCAYTVWVYANRSLYGSAQLSRMTMIVSSAMVVRLLTTIRLETTDASLCHVWILVRVIFSNFSVMGLNIYFVAELFLNVVLAVKSKPSAERRKWRYSIHGFTQAFNLANGIQHATNLIPVITPAKFCALTGRRDSQPLAWMIMTSFFICLGMTIALALSKSMFSATVPEFARLFRILTVSSGLLCVWVTYAQMDLIFLTWDDWKSFNTTIMLVWMSVNSIIANNYLIGLRSRSSSAANQSSGGSGGQGTSSGSQTKKDSSRPGVNAKHTANNTGSSFA</sequence>
<dbReference type="Proteomes" id="UP000193411">
    <property type="component" value="Unassembled WGS sequence"/>
</dbReference>
<proteinExistence type="predicted"/>
<keyword evidence="2" id="KW-0472">Membrane</keyword>
<name>A0A1Y2HHY6_9FUNG</name>
<evidence type="ECO:0000256" key="2">
    <source>
        <dbReference type="SAM" id="Phobius"/>
    </source>
</evidence>
<evidence type="ECO:0000256" key="1">
    <source>
        <dbReference type="SAM" id="MobiDB-lite"/>
    </source>
</evidence>
<feature type="transmembrane region" description="Helical" evidence="2">
    <location>
        <begin position="229"/>
        <end position="246"/>
    </location>
</feature>
<dbReference type="EMBL" id="MCFL01000030">
    <property type="protein sequence ID" value="ORZ34175.1"/>
    <property type="molecule type" value="Genomic_DNA"/>
</dbReference>
<feature type="transmembrane region" description="Helical" evidence="2">
    <location>
        <begin position="12"/>
        <end position="29"/>
    </location>
</feature>
<gene>
    <name evidence="3" type="ORF">BCR44DRAFT_84008</name>
</gene>
<feature type="transmembrane region" description="Helical" evidence="2">
    <location>
        <begin position="72"/>
        <end position="92"/>
    </location>
</feature>